<protein>
    <submittedName>
        <fullName evidence="1">Uncharacterized protein</fullName>
    </submittedName>
</protein>
<proteinExistence type="predicted"/>
<keyword evidence="2" id="KW-1185">Reference proteome</keyword>
<dbReference type="AlphaFoldDB" id="A0A0L0FJW3"/>
<dbReference type="Proteomes" id="UP000054560">
    <property type="component" value="Unassembled WGS sequence"/>
</dbReference>
<gene>
    <name evidence="1" type="ORF">SARC_11164</name>
</gene>
<accession>A0A0L0FJW3</accession>
<evidence type="ECO:0000313" key="1">
    <source>
        <dbReference type="EMBL" id="KNC76328.1"/>
    </source>
</evidence>
<sequence length="86" mass="10056">MDHQRKVTYGFSHEVNINVRLTVGILEGLNAEAGYKMLLDDPYRRYQHMHQSDNVDFCVTCRVVSGEQSLCAPVRTARRILFKDWR</sequence>
<organism evidence="1 2">
    <name type="scientific">Sphaeroforma arctica JP610</name>
    <dbReference type="NCBI Taxonomy" id="667725"/>
    <lineage>
        <taxon>Eukaryota</taxon>
        <taxon>Ichthyosporea</taxon>
        <taxon>Ichthyophonida</taxon>
        <taxon>Sphaeroforma</taxon>
    </lineage>
</organism>
<name>A0A0L0FJW3_9EUKA</name>
<dbReference type="OrthoDB" id="67688at2759"/>
<dbReference type="eggNOG" id="KOG0906">
    <property type="taxonomic scope" value="Eukaryota"/>
</dbReference>
<dbReference type="RefSeq" id="XP_014150230.1">
    <property type="nucleotide sequence ID" value="XM_014294755.1"/>
</dbReference>
<dbReference type="EMBL" id="KQ243149">
    <property type="protein sequence ID" value="KNC76328.1"/>
    <property type="molecule type" value="Genomic_DNA"/>
</dbReference>
<evidence type="ECO:0000313" key="2">
    <source>
        <dbReference type="Proteomes" id="UP000054560"/>
    </source>
</evidence>
<dbReference type="STRING" id="667725.A0A0L0FJW3"/>
<dbReference type="GeneID" id="25911668"/>
<reference evidence="1 2" key="1">
    <citation type="submission" date="2011-02" db="EMBL/GenBank/DDBJ databases">
        <title>The Genome Sequence of Sphaeroforma arctica JP610.</title>
        <authorList>
            <consortium name="The Broad Institute Genome Sequencing Platform"/>
            <person name="Russ C."/>
            <person name="Cuomo C."/>
            <person name="Young S.K."/>
            <person name="Zeng Q."/>
            <person name="Gargeya S."/>
            <person name="Alvarado L."/>
            <person name="Berlin A."/>
            <person name="Chapman S.B."/>
            <person name="Chen Z."/>
            <person name="Freedman E."/>
            <person name="Gellesch M."/>
            <person name="Goldberg J."/>
            <person name="Griggs A."/>
            <person name="Gujja S."/>
            <person name="Heilman E."/>
            <person name="Heiman D."/>
            <person name="Howarth C."/>
            <person name="Mehta T."/>
            <person name="Neiman D."/>
            <person name="Pearson M."/>
            <person name="Roberts A."/>
            <person name="Saif S."/>
            <person name="Shea T."/>
            <person name="Shenoy N."/>
            <person name="Sisk P."/>
            <person name="Stolte C."/>
            <person name="Sykes S."/>
            <person name="White J."/>
            <person name="Yandava C."/>
            <person name="Burger G."/>
            <person name="Gray M.W."/>
            <person name="Holland P.W.H."/>
            <person name="King N."/>
            <person name="Lang F.B.F."/>
            <person name="Roger A.J."/>
            <person name="Ruiz-Trillo I."/>
            <person name="Haas B."/>
            <person name="Nusbaum C."/>
            <person name="Birren B."/>
        </authorList>
    </citation>
    <scope>NUCLEOTIDE SEQUENCE [LARGE SCALE GENOMIC DNA]</scope>
    <source>
        <strain evidence="1 2">JP610</strain>
    </source>
</reference>